<name>A0A4U1CN09_9SPHI</name>
<gene>
    <name evidence="2" type="ORF">FA047_04150</name>
</gene>
<evidence type="ECO:0000313" key="3">
    <source>
        <dbReference type="Proteomes" id="UP000307244"/>
    </source>
</evidence>
<dbReference type="RefSeq" id="WP_136834702.1">
    <property type="nucleotide sequence ID" value="NZ_SWBQ01000001.1"/>
</dbReference>
<evidence type="ECO:0000313" key="2">
    <source>
        <dbReference type="EMBL" id="TKC09291.1"/>
    </source>
</evidence>
<keyword evidence="3" id="KW-1185">Reference proteome</keyword>
<dbReference type="SUPFAM" id="SSF49299">
    <property type="entry name" value="PKD domain"/>
    <property type="match status" value="1"/>
</dbReference>
<dbReference type="InterPro" id="IPR035986">
    <property type="entry name" value="PKD_dom_sf"/>
</dbReference>
<dbReference type="PROSITE" id="PS51257">
    <property type="entry name" value="PROKAR_LIPOPROTEIN"/>
    <property type="match status" value="1"/>
</dbReference>
<keyword evidence="1" id="KW-0732">Signal</keyword>
<dbReference type="Gene3D" id="2.60.40.10">
    <property type="entry name" value="Immunoglobulins"/>
    <property type="match status" value="1"/>
</dbReference>
<comment type="caution">
    <text evidence="2">The sequence shown here is derived from an EMBL/GenBank/DDBJ whole genome shotgun (WGS) entry which is preliminary data.</text>
</comment>
<sequence>MKIRQSLSMLLLSFAMFSACKKDKETPEPPVIQMGIEGTVLNVKVNETIAFSALNVNGSGYEQEWKLDGEVTSNTSSYDFTAIQSGIYTVEYTATNNGGVFSRSYTVNVGLPNIPVTPGSSAYVKTVFEFLPGPGQNTNRTLGTLAAAKSLEGKQGLVSLGAWGGYIVLGFDHTVINESNKDDLVVYGNPLANFAEPGIVWVMKDANGNGKPDEIWYEVKGSEYTQPGYMRNYEVTYSKPAAGGPVAWRDNKGNSGTVNMGSKVQGYPSWISGNEYTLKGSLLPSTNIKPGVQITSMPFAFGYADNLVDGDKIDIANAVDADGKPVALAGIDFIKIQTGIQANLGILGELSTELLGVLDLGLIK</sequence>
<evidence type="ECO:0000256" key="1">
    <source>
        <dbReference type="SAM" id="SignalP"/>
    </source>
</evidence>
<protein>
    <submittedName>
        <fullName evidence="2">Cell surface protein</fullName>
    </submittedName>
</protein>
<dbReference type="AlphaFoldDB" id="A0A4U1CN09"/>
<proteinExistence type="predicted"/>
<dbReference type="OrthoDB" id="975810at2"/>
<dbReference type="EMBL" id="SWBQ01000001">
    <property type="protein sequence ID" value="TKC09291.1"/>
    <property type="molecule type" value="Genomic_DNA"/>
</dbReference>
<feature type="signal peptide" evidence="1">
    <location>
        <begin position="1"/>
        <end position="21"/>
    </location>
</feature>
<reference evidence="2 3" key="1">
    <citation type="submission" date="2019-04" db="EMBL/GenBank/DDBJ databases">
        <title>Pedobacter sp. RP-3-15 sp. nov., isolated from Arctic soil.</title>
        <authorList>
            <person name="Dahal R.H."/>
            <person name="Kim D.-U."/>
        </authorList>
    </citation>
    <scope>NUCLEOTIDE SEQUENCE [LARGE SCALE GENOMIC DNA]</scope>
    <source>
        <strain evidence="2 3">RP-3-15</strain>
    </source>
</reference>
<dbReference type="Proteomes" id="UP000307244">
    <property type="component" value="Unassembled WGS sequence"/>
</dbReference>
<organism evidence="2 3">
    <name type="scientific">Pedobacter frigoris</name>
    <dbReference type="NCBI Taxonomy" id="2571272"/>
    <lineage>
        <taxon>Bacteria</taxon>
        <taxon>Pseudomonadati</taxon>
        <taxon>Bacteroidota</taxon>
        <taxon>Sphingobacteriia</taxon>
        <taxon>Sphingobacteriales</taxon>
        <taxon>Sphingobacteriaceae</taxon>
        <taxon>Pedobacter</taxon>
    </lineage>
</organism>
<dbReference type="InterPro" id="IPR013783">
    <property type="entry name" value="Ig-like_fold"/>
</dbReference>
<feature type="chain" id="PRO_5020865810" evidence="1">
    <location>
        <begin position="22"/>
        <end position="364"/>
    </location>
</feature>
<accession>A0A4U1CN09</accession>